<organism evidence="1 2">
    <name type="scientific">Tessaracoccus rhinocerotis</name>
    <dbReference type="NCBI Taxonomy" id="1689449"/>
    <lineage>
        <taxon>Bacteria</taxon>
        <taxon>Bacillati</taxon>
        <taxon>Actinomycetota</taxon>
        <taxon>Actinomycetes</taxon>
        <taxon>Propionibacteriales</taxon>
        <taxon>Propionibacteriaceae</taxon>
        <taxon>Tessaracoccus</taxon>
    </lineage>
</organism>
<dbReference type="RefSeq" id="WP_143936828.1">
    <property type="nucleotide sequence ID" value="NZ_VKKG01000001.1"/>
</dbReference>
<reference evidence="1 2" key="1">
    <citation type="submission" date="2019-07" db="EMBL/GenBank/DDBJ databases">
        <authorList>
            <person name="Zhou L.-Y."/>
        </authorList>
    </citation>
    <scope>NUCLEOTIDE SEQUENCE [LARGE SCALE GENOMIC DNA]</scope>
    <source>
        <strain evidence="1 2">YIM 101269</strain>
    </source>
</reference>
<evidence type="ECO:0000313" key="2">
    <source>
        <dbReference type="Proteomes" id="UP000317638"/>
    </source>
</evidence>
<name>A0A553K4X2_9ACTN</name>
<sequence length="246" mass="26658">MCTVIVHVPHDKDRPTRVLAVRDEDPDRPWRALGEHWSTTHPGVIGVQDARAGGAWLAALPTEGRLAVLLNVGGPAPQPGLASRGEVVLDAVTDREPDPDRRTQAYNLVTVAGARVTLTLSDGATLTSSELEPGVHMLVNSELPNDESFTRVPRWLPEFRAAAQRADAAADGDWFGPWFEVLERSGRLPATDDAAIIRDNRPYGIPTLSLLLCTATVDADDVAADYLEFARPGAWSTRFPISPDSQ</sequence>
<dbReference type="EMBL" id="VKKG01000001">
    <property type="protein sequence ID" value="TRY19741.1"/>
    <property type="molecule type" value="Genomic_DNA"/>
</dbReference>
<proteinExistence type="predicted"/>
<dbReference type="PANTHER" id="PTHR17985">
    <property type="entry name" value="SER/THR-RICH PROTEIN T10 IN DGCR REGION"/>
    <property type="match status" value="1"/>
</dbReference>
<protein>
    <submittedName>
        <fullName evidence="1">NRDE family protein</fullName>
    </submittedName>
</protein>
<dbReference type="Pfam" id="PF05742">
    <property type="entry name" value="TANGO2"/>
    <property type="match status" value="1"/>
</dbReference>
<comment type="caution">
    <text evidence="1">The sequence shown here is derived from an EMBL/GenBank/DDBJ whole genome shotgun (WGS) entry which is preliminary data.</text>
</comment>
<dbReference type="Proteomes" id="UP000317638">
    <property type="component" value="Unassembled WGS sequence"/>
</dbReference>
<dbReference type="AlphaFoldDB" id="A0A553K4X2"/>
<dbReference type="InterPro" id="IPR008551">
    <property type="entry name" value="TANGO2"/>
</dbReference>
<dbReference type="PANTHER" id="PTHR17985:SF8">
    <property type="entry name" value="TRANSPORT AND GOLGI ORGANIZATION PROTEIN 2 HOMOLOG"/>
    <property type="match status" value="1"/>
</dbReference>
<keyword evidence="2" id="KW-1185">Reference proteome</keyword>
<accession>A0A553K4X2</accession>
<dbReference type="OrthoDB" id="4380123at2"/>
<evidence type="ECO:0000313" key="1">
    <source>
        <dbReference type="EMBL" id="TRY19741.1"/>
    </source>
</evidence>
<gene>
    <name evidence="1" type="ORF">FOJ82_02330</name>
</gene>